<name>A0A6N2RLH2_9FIRM</name>
<reference evidence="1" key="1">
    <citation type="submission" date="2019-11" db="EMBL/GenBank/DDBJ databases">
        <authorList>
            <person name="Feng L."/>
        </authorList>
    </citation>
    <scope>NUCLEOTIDE SEQUENCE</scope>
    <source>
        <strain evidence="1">BgluceraseaLFYP119</strain>
    </source>
</reference>
<accession>A0A6N2RLH2</accession>
<protein>
    <submittedName>
        <fullName evidence="1">Uncharacterized protein</fullName>
    </submittedName>
</protein>
<dbReference type="RefSeq" id="WP_156352733.1">
    <property type="nucleotide sequence ID" value="NZ_CACRST010000009.1"/>
</dbReference>
<organism evidence="1">
    <name type="scientific">Blautia glucerasea</name>
    <dbReference type="NCBI Taxonomy" id="536633"/>
    <lineage>
        <taxon>Bacteria</taxon>
        <taxon>Bacillati</taxon>
        <taxon>Bacillota</taxon>
        <taxon>Clostridia</taxon>
        <taxon>Lachnospirales</taxon>
        <taxon>Lachnospiraceae</taxon>
        <taxon>Blautia</taxon>
    </lineage>
</organism>
<dbReference type="EMBL" id="CACRST010000009">
    <property type="protein sequence ID" value="VYS81444.1"/>
    <property type="molecule type" value="Genomic_DNA"/>
</dbReference>
<proteinExistence type="predicted"/>
<evidence type="ECO:0000313" key="1">
    <source>
        <dbReference type="EMBL" id="VYS81444.1"/>
    </source>
</evidence>
<dbReference type="AlphaFoldDB" id="A0A6N2RLH2"/>
<gene>
    <name evidence="1" type="ORF">BGLFYP119_00692</name>
</gene>
<sequence>MEVLSRKIYADTGNSIPKLYMTPKQLCEFEGRSESFFRKIFTELSDQIRLGRYPQTAMGSDPKSVNYYVYRDYMTNRKKLLDRNLKKVVKPFNPAEVAAICPIVREVVIIAEEEK</sequence>